<dbReference type="Pfam" id="PF13377">
    <property type="entry name" value="Peripla_BP_3"/>
    <property type="match status" value="1"/>
</dbReference>
<feature type="compositionally biased region" description="Basic and acidic residues" evidence="5">
    <location>
        <begin position="348"/>
        <end position="360"/>
    </location>
</feature>
<evidence type="ECO:0000259" key="6">
    <source>
        <dbReference type="PROSITE" id="PS50932"/>
    </source>
</evidence>
<accession>A0A1G4YTN2</accession>
<dbReference type="CDD" id="cd06267">
    <property type="entry name" value="PBP1_LacI_sugar_binding-like"/>
    <property type="match status" value="1"/>
</dbReference>
<dbReference type="RefSeq" id="WP_133379244.1">
    <property type="nucleotide sequence ID" value="NZ_FMUH01000006.1"/>
</dbReference>
<evidence type="ECO:0000256" key="4">
    <source>
        <dbReference type="ARBA" id="ARBA00023163"/>
    </source>
</evidence>
<keyword evidence="8" id="KW-1185">Reference proteome</keyword>
<dbReference type="SMART" id="SM00354">
    <property type="entry name" value="HTH_LACI"/>
    <property type="match status" value="1"/>
</dbReference>
<evidence type="ECO:0000313" key="8">
    <source>
        <dbReference type="Proteomes" id="UP000198981"/>
    </source>
</evidence>
<protein>
    <submittedName>
        <fullName evidence="7">Transcriptional regulator, LacI family</fullName>
    </submittedName>
</protein>
<evidence type="ECO:0000256" key="1">
    <source>
        <dbReference type="ARBA" id="ARBA00022491"/>
    </source>
</evidence>
<dbReference type="InterPro" id="IPR046335">
    <property type="entry name" value="LacI/GalR-like_sensor"/>
</dbReference>
<feature type="compositionally biased region" description="Low complexity" evidence="5">
    <location>
        <begin position="329"/>
        <end position="347"/>
    </location>
</feature>
<dbReference type="PANTHER" id="PTHR30146:SF148">
    <property type="entry name" value="HTH-TYPE TRANSCRIPTIONAL REPRESSOR PURR-RELATED"/>
    <property type="match status" value="1"/>
</dbReference>
<dbReference type="PANTHER" id="PTHR30146">
    <property type="entry name" value="LACI-RELATED TRANSCRIPTIONAL REPRESSOR"/>
    <property type="match status" value="1"/>
</dbReference>
<dbReference type="EMBL" id="FMUH01000006">
    <property type="protein sequence ID" value="SCX56705.1"/>
    <property type="molecule type" value="Genomic_DNA"/>
</dbReference>
<sequence>MPTTLTTVARRAGVSTSTASRALTGHPAVDPTTRQRVEAAAAALDYHPNRMATALRTRRSGLIGLVVTNLRTATFHAIAETLQARAAEHGQQVLVCTTGGDPAREAAFLDTVRAHGLDGVVVAGSGANGRLVNALVAEGRAVVLMNREVAGARAPSVMSDYVTAARLATEHLLDLGHTRIGVVGAPPEVTSGRLHHEGFTAAMAAAGVPVAGSLVRRGPFRARFGNEAAAELLDLPDPPTALLVSNHEASFGVLAVLSGRAVDVPRELSLVCTEDEPFWEWWSPPVTVVDNRAAVLAERAADLLLAQLAGTVAPAPVAERVAPALVLRGSTAPPARGGAPAQAATRQSTRDGSRDRPPSE</sequence>
<dbReference type="GO" id="GO:0000976">
    <property type="term" value="F:transcription cis-regulatory region binding"/>
    <property type="evidence" value="ECO:0007669"/>
    <property type="project" value="TreeGrafter"/>
</dbReference>
<dbReference type="InterPro" id="IPR000843">
    <property type="entry name" value="HTH_LacI"/>
</dbReference>
<keyword evidence="3" id="KW-0238">DNA-binding</keyword>
<dbReference type="OrthoDB" id="37081at2"/>
<evidence type="ECO:0000256" key="5">
    <source>
        <dbReference type="SAM" id="MobiDB-lite"/>
    </source>
</evidence>
<proteinExistence type="predicted"/>
<evidence type="ECO:0000256" key="3">
    <source>
        <dbReference type="ARBA" id="ARBA00023125"/>
    </source>
</evidence>
<dbReference type="Gene3D" id="1.10.260.40">
    <property type="entry name" value="lambda repressor-like DNA-binding domains"/>
    <property type="match status" value="1"/>
</dbReference>
<dbReference type="STRING" id="1960309.SAMN03159343_3484"/>
<dbReference type="Gene3D" id="3.40.50.2300">
    <property type="match status" value="2"/>
</dbReference>
<dbReference type="InterPro" id="IPR010982">
    <property type="entry name" value="Lambda_DNA-bd_dom_sf"/>
</dbReference>
<organism evidence="7 8">
    <name type="scientific">Klenkia marina</name>
    <dbReference type="NCBI Taxonomy" id="1960309"/>
    <lineage>
        <taxon>Bacteria</taxon>
        <taxon>Bacillati</taxon>
        <taxon>Actinomycetota</taxon>
        <taxon>Actinomycetes</taxon>
        <taxon>Geodermatophilales</taxon>
        <taxon>Geodermatophilaceae</taxon>
        <taxon>Klenkia</taxon>
    </lineage>
</organism>
<dbReference type="CDD" id="cd01392">
    <property type="entry name" value="HTH_LacI"/>
    <property type="match status" value="1"/>
</dbReference>
<dbReference type="PROSITE" id="PS50932">
    <property type="entry name" value="HTH_LACI_2"/>
    <property type="match status" value="1"/>
</dbReference>
<evidence type="ECO:0000313" key="7">
    <source>
        <dbReference type="EMBL" id="SCX56705.1"/>
    </source>
</evidence>
<feature type="region of interest" description="Disordered" evidence="5">
    <location>
        <begin position="329"/>
        <end position="360"/>
    </location>
</feature>
<feature type="domain" description="HTH lacI-type" evidence="6">
    <location>
        <begin position="3"/>
        <end position="57"/>
    </location>
</feature>
<feature type="region of interest" description="Disordered" evidence="5">
    <location>
        <begin position="1"/>
        <end position="28"/>
    </location>
</feature>
<dbReference type="SUPFAM" id="SSF47413">
    <property type="entry name" value="lambda repressor-like DNA-binding domains"/>
    <property type="match status" value="1"/>
</dbReference>
<keyword evidence="4" id="KW-0804">Transcription</keyword>
<keyword evidence="2" id="KW-0805">Transcription regulation</keyword>
<dbReference type="InterPro" id="IPR028082">
    <property type="entry name" value="Peripla_BP_I"/>
</dbReference>
<gene>
    <name evidence="7" type="ORF">SAMN03159343_3484</name>
</gene>
<reference evidence="8" key="1">
    <citation type="submission" date="2016-10" db="EMBL/GenBank/DDBJ databases">
        <authorList>
            <person name="Varghese N."/>
            <person name="Submissions S."/>
        </authorList>
    </citation>
    <scope>NUCLEOTIDE SEQUENCE [LARGE SCALE GENOMIC DNA]</scope>
    <source>
        <strain evidence="8">DSM 45722</strain>
    </source>
</reference>
<evidence type="ECO:0000256" key="2">
    <source>
        <dbReference type="ARBA" id="ARBA00023015"/>
    </source>
</evidence>
<dbReference type="Proteomes" id="UP000198981">
    <property type="component" value="Unassembled WGS sequence"/>
</dbReference>
<keyword evidence="1" id="KW-0678">Repressor</keyword>
<dbReference type="GO" id="GO:0003700">
    <property type="term" value="F:DNA-binding transcription factor activity"/>
    <property type="evidence" value="ECO:0007669"/>
    <property type="project" value="TreeGrafter"/>
</dbReference>
<name>A0A1G4YTN2_9ACTN</name>
<dbReference type="SUPFAM" id="SSF53822">
    <property type="entry name" value="Periplasmic binding protein-like I"/>
    <property type="match status" value="1"/>
</dbReference>
<dbReference type="Pfam" id="PF00356">
    <property type="entry name" value="LacI"/>
    <property type="match status" value="1"/>
</dbReference>
<dbReference type="AlphaFoldDB" id="A0A1G4YTN2"/>